<proteinExistence type="predicted"/>
<sequence>MDPPLHENFLTPFPSSPPTSYDLPPSFSNSMLSILKPIAVLAITVGYALAETHTVHFINLCKFGTPTLIQGPNVLSTGDYTKQGSLLGAIAYLQTGACGFNGEGCTLVELSLNNGFSSADISLIPPHAFSVTTGFGYYNGCDGAGADCNEPNCPQAFENPNETWKQVPCPAANVNIAVTFCD</sequence>
<dbReference type="EMBL" id="JARKIE010000229">
    <property type="protein sequence ID" value="KAJ7663661.1"/>
    <property type="molecule type" value="Genomic_DNA"/>
</dbReference>
<dbReference type="AlphaFoldDB" id="A0AAD7G3H4"/>
<evidence type="ECO:0008006" key="3">
    <source>
        <dbReference type="Google" id="ProtNLM"/>
    </source>
</evidence>
<gene>
    <name evidence="1" type="ORF">B0H17DRAFT_304713</name>
</gene>
<organism evidence="1 2">
    <name type="scientific">Mycena rosella</name>
    <name type="common">Pink bonnet</name>
    <name type="synonym">Agaricus rosellus</name>
    <dbReference type="NCBI Taxonomy" id="1033263"/>
    <lineage>
        <taxon>Eukaryota</taxon>
        <taxon>Fungi</taxon>
        <taxon>Dikarya</taxon>
        <taxon>Basidiomycota</taxon>
        <taxon>Agaricomycotina</taxon>
        <taxon>Agaricomycetes</taxon>
        <taxon>Agaricomycetidae</taxon>
        <taxon>Agaricales</taxon>
        <taxon>Marasmiineae</taxon>
        <taxon>Mycenaceae</taxon>
        <taxon>Mycena</taxon>
    </lineage>
</organism>
<keyword evidence="2" id="KW-1185">Reference proteome</keyword>
<dbReference type="Proteomes" id="UP001221757">
    <property type="component" value="Unassembled WGS sequence"/>
</dbReference>
<reference evidence="1" key="1">
    <citation type="submission" date="2023-03" db="EMBL/GenBank/DDBJ databases">
        <title>Massive genome expansion in bonnet fungi (Mycena s.s.) driven by repeated elements and novel gene families across ecological guilds.</title>
        <authorList>
            <consortium name="Lawrence Berkeley National Laboratory"/>
            <person name="Harder C.B."/>
            <person name="Miyauchi S."/>
            <person name="Viragh M."/>
            <person name="Kuo A."/>
            <person name="Thoen E."/>
            <person name="Andreopoulos B."/>
            <person name="Lu D."/>
            <person name="Skrede I."/>
            <person name="Drula E."/>
            <person name="Henrissat B."/>
            <person name="Morin E."/>
            <person name="Kohler A."/>
            <person name="Barry K."/>
            <person name="LaButti K."/>
            <person name="Morin E."/>
            <person name="Salamov A."/>
            <person name="Lipzen A."/>
            <person name="Mereny Z."/>
            <person name="Hegedus B."/>
            <person name="Baldrian P."/>
            <person name="Stursova M."/>
            <person name="Weitz H."/>
            <person name="Taylor A."/>
            <person name="Grigoriev I.V."/>
            <person name="Nagy L.G."/>
            <person name="Martin F."/>
            <person name="Kauserud H."/>
        </authorList>
    </citation>
    <scope>NUCLEOTIDE SEQUENCE</scope>
    <source>
        <strain evidence="1">CBHHK067</strain>
    </source>
</reference>
<protein>
    <recommendedName>
        <fullName evidence="3">Glycopeptide</fullName>
    </recommendedName>
</protein>
<name>A0AAD7G3H4_MYCRO</name>
<accession>A0AAD7G3H4</accession>
<comment type="caution">
    <text evidence="1">The sequence shown here is derived from an EMBL/GenBank/DDBJ whole genome shotgun (WGS) entry which is preliminary data.</text>
</comment>
<evidence type="ECO:0000313" key="1">
    <source>
        <dbReference type="EMBL" id="KAJ7663661.1"/>
    </source>
</evidence>
<evidence type="ECO:0000313" key="2">
    <source>
        <dbReference type="Proteomes" id="UP001221757"/>
    </source>
</evidence>